<proteinExistence type="predicted"/>
<gene>
    <name evidence="1" type="ordered locus">Mthe_1072</name>
</gene>
<dbReference type="AlphaFoldDB" id="A0B832"/>
<protein>
    <submittedName>
        <fullName evidence="1">Uncharacterized protein</fullName>
    </submittedName>
</protein>
<keyword evidence="2" id="KW-1185">Reference proteome</keyword>
<dbReference type="EMBL" id="CP000477">
    <property type="protein sequence ID" value="ABK14856.1"/>
    <property type="molecule type" value="Genomic_DNA"/>
</dbReference>
<dbReference type="KEGG" id="mtp:Mthe_1072"/>
<name>A0B832_METTP</name>
<dbReference type="HOGENOM" id="CLU_920143_0_0_2"/>
<dbReference type="RefSeq" id="WP_011696249.1">
    <property type="nucleotide sequence ID" value="NC_008553.1"/>
</dbReference>
<organism evidence="1 2">
    <name type="scientific">Methanothrix thermoacetophila (strain DSM 6194 / JCM 14653 / NBRC 101360 / PT)</name>
    <name type="common">Methanosaeta thermophila</name>
    <dbReference type="NCBI Taxonomy" id="349307"/>
    <lineage>
        <taxon>Archaea</taxon>
        <taxon>Methanobacteriati</taxon>
        <taxon>Methanobacteriota</taxon>
        <taxon>Stenosarchaea group</taxon>
        <taxon>Methanomicrobia</taxon>
        <taxon>Methanotrichales</taxon>
        <taxon>Methanotrichaceae</taxon>
        <taxon>Methanothrix</taxon>
    </lineage>
</organism>
<dbReference type="GeneID" id="4461797"/>
<dbReference type="Proteomes" id="UP000000674">
    <property type="component" value="Chromosome"/>
</dbReference>
<sequence>MCRIPVIMCILFIAIMIPAKCLSLPGGESVTVIGEGSTSSSPPGQPPVYRYPGISFGMGDPSNYVVPIVKPKPTPPKPDGKSGQNVSYGTSVSPVMVFTMSSDVSGTGRFSTRSFMDGSEYDNNAYQLMSARYGNLTQSREVSFIKERRSGSLGSDEITYSLAQISIQDSMRFLGMSYTDLTRFRSDRDLIQEGIRTGAISRTSMYRSQSLDLQLEGDNYRHLMNNYTAYNIDTRFVGSSNLHVITNSSEIFESYIGRIAVKRDLGSQMKLNDTIYDVGMLECCAQLLPENTSGALLVSKRD</sequence>
<accession>A0B832</accession>
<evidence type="ECO:0000313" key="2">
    <source>
        <dbReference type="Proteomes" id="UP000000674"/>
    </source>
</evidence>
<evidence type="ECO:0000313" key="1">
    <source>
        <dbReference type="EMBL" id="ABK14856.1"/>
    </source>
</evidence>
<reference evidence="1 2" key="1">
    <citation type="submission" date="2006-10" db="EMBL/GenBank/DDBJ databases">
        <title>Complete sequence of Methanosaeta thermophila PT.</title>
        <authorList>
            <consortium name="US DOE Joint Genome Institute"/>
            <person name="Copeland A."/>
            <person name="Lucas S."/>
            <person name="Lapidus A."/>
            <person name="Barry K."/>
            <person name="Detter J.C."/>
            <person name="Glavina del Rio T."/>
            <person name="Hammon N."/>
            <person name="Israni S."/>
            <person name="Pitluck S."/>
            <person name="Chain P."/>
            <person name="Malfatti S."/>
            <person name="Shin M."/>
            <person name="Vergez L."/>
            <person name="Schmutz J."/>
            <person name="Larimer F."/>
            <person name="Land M."/>
            <person name="Hauser L."/>
            <person name="Kyrpides N."/>
            <person name="Kim E."/>
            <person name="Smith K.S."/>
            <person name="Ingram-Smith C."/>
            <person name="Richardson P."/>
        </authorList>
    </citation>
    <scope>NUCLEOTIDE SEQUENCE [LARGE SCALE GENOMIC DNA]</scope>
    <source>
        <strain evidence="2">DSM 6194 / JCM 14653 / NBRC 101360 / PT</strain>
    </source>
</reference>